<evidence type="ECO:0000313" key="3">
    <source>
        <dbReference type="Proteomes" id="UP001583177"/>
    </source>
</evidence>
<evidence type="ECO:0000259" key="1">
    <source>
        <dbReference type="Pfam" id="PF06985"/>
    </source>
</evidence>
<dbReference type="PANTHER" id="PTHR24148">
    <property type="entry name" value="ANKYRIN REPEAT DOMAIN-CONTAINING PROTEIN 39 HOMOLOG-RELATED"/>
    <property type="match status" value="1"/>
</dbReference>
<protein>
    <recommendedName>
        <fullName evidence="1">Heterokaryon incompatibility domain-containing protein</fullName>
    </recommendedName>
</protein>
<accession>A0ABR3W619</accession>
<reference evidence="2 3" key="1">
    <citation type="journal article" date="2024" name="IMA Fungus">
        <title>IMA Genome - F19 : A genome assembly and annotation guide to empower mycologists, including annotated draft genome sequences of Ceratocystis pirilliformis, Diaporthe australafricana, Fusarium ophioides, Paecilomyces lecythidis, and Sporothrix stenoceras.</title>
        <authorList>
            <person name="Aylward J."/>
            <person name="Wilson A.M."/>
            <person name="Visagie C.M."/>
            <person name="Spraker J."/>
            <person name="Barnes I."/>
            <person name="Buitendag C."/>
            <person name="Ceriani C."/>
            <person name="Del Mar Angel L."/>
            <person name="du Plessis D."/>
            <person name="Fuchs T."/>
            <person name="Gasser K."/>
            <person name="Kramer D."/>
            <person name="Li W."/>
            <person name="Munsamy K."/>
            <person name="Piso A."/>
            <person name="Price J.L."/>
            <person name="Sonnekus B."/>
            <person name="Thomas C."/>
            <person name="van der Nest A."/>
            <person name="van Dijk A."/>
            <person name="van Heerden A."/>
            <person name="van Vuuren N."/>
            <person name="Yilmaz N."/>
            <person name="Duong T.A."/>
            <person name="van der Merwe N.A."/>
            <person name="Wingfield M.J."/>
            <person name="Wingfield B.D."/>
        </authorList>
    </citation>
    <scope>NUCLEOTIDE SEQUENCE [LARGE SCALE GENOMIC DNA]</scope>
    <source>
        <strain evidence="2 3">CMW 18300</strain>
    </source>
</reference>
<organism evidence="2 3">
    <name type="scientific">Diaporthe australafricana</name>
    <dbReference type="NCBI Taxonomy" id="127596"/>
    <lineage>
        <taxon>Eukaryota</taxon>
        <taxon>Fungi</taxon>
        <taxon>Dikarya</taxon>
        <taxon>Ascomycota</taxon>
        <taxon>Pezizomycotina</taxon>
        <taxon>Sordariomycetes</taxon>
        <taxon>Sordariomycetidae</taxon>
        <taxon>Diaporthales</taxon>
        <taxon>Diaporthaceae</taxon>
        <taxon>Diaporthe</taxon>
    </lineage>
</organism>
<comment type="caution">
    <text evidence="2">The sequence shown here is derived from an EMBL/GenBank/DDBJ whole genome shotgun (WGS) entry which is preliminary data.</text>
</comment>
<dbReference type="PANTHER" id="PTHR24148:SF73">
    <property type="entry name" value="HET DOMAIN PROTEIN (AFU_ORTHOLOGUE AFUA_8G01020)"/>
    <property type="match status" value="1"/>
</dbReference>
<dbReference type="Proteomes" id="UP001583177">
    <property type="component" value="Unassembled WGS sequence"/>
</dbReference>
<dbReference type="InterPro" id="IPR010730">
    <property type="entry name" value="HET"/>
</dbReference>
<evidence type="ECO:0000313" key="2">
    <source>
        <dbReference type="EMBL" id="KAL1854057.1"/>
    </source>
</evidence>
<proteinExistence type="predicted"/>
<feature type="domain" description="Heterokaryon incompatibility" evidence="1">
    <location>
        <begin position="49"/>
        <end position="149"/>
    </location>
</feature>
<dbReference type="EMBL" id="JAWRVE010000142">
    <property type="protein sequence ID" value="KAL1854057.1"/>
    <property type="molecule type" value="Genomic_DNA"/>
</dbReference>
<name>A0ABR3W619_9PEZI</name>
<keyword evidence="3" id="KW-1185">Reference proteome</keyword>
<gene>
    <name evidence="2" type="ORF">Daus18300_011555</name>
</gene>
<dbReference type="InterPro" id="IPR052895">
    <property type="entry name" value="HetReg/Transcr_Mod"/>
</dbReference>
<dbReference type="Pfam" id="PF06985">
    <property type="entry name" value="HET"/>
    <property type="match status" value="1"/>
</dbReference>
<sequence>MTNTPFEHSPLDPADPRAFQILEILPACNLKGPICCLLRHCSLGEDIRYEALSYTWGRPEPGHTVLINGSHPLDVTPNCLQALSSLRRRFHRRTLWVDAICIDQRDCGTSKRERDRQVRIMGDIYRTAQKVVVWLGPEEPTSARTITRLKLVSKIQAASKSVSLGSTALFRLERYLSWRAYKIYGLYGLLTTFCGLLLPVPDYSKTAEEVYQEAVWAWISSRRDLNILKIAARPDDIDGLPSWVPAWNQERSRVISDDMRWGETGHFDWNYMKPSSSTSEESLGEVKEPTPIATMLSCGKLQVSGATYAGRVTRAVGIDTPINWKAYFELHESIYDLHIGWCRLVHDTFSDDPDKYQAALIEMFMSLLYPGIDNVDDENVMERSRSFLVWFESMLCIDRQANPGTSTSPESDNSWSRDTNMERYLDTCNKYATENAISLVQGRYVGAFEGEDDNDKFVRAVGSTNMDLKRVRNHSLCLLDNDDMLAVTNHWCQEGDEIFVFPGTDSPFVLRGARDADGYRLVGPALVERLSRIGYQKWRSEGDDLQDVVLI</sequence>